<name>A0ABU5LKI3_9GAMM</name>
<comment type="caution">
    <text evidence="1">The sequence shown here is derived from an EMBL/GenBank/DDBJ whole genome shotgun (WGS) entry which is preliminary data.</text>
</comment>
<keyword evidence="2" id="KW-1185">Reference proteome</keyword>
<protein>
    <submittedName>
        <fullName evidence="1">Uncharacterized protein</fullName>
    </submittedName>
</protein>
<dbReference type="RefSeq" id="WP_322544145.1">
    <property type="nucleotide sequence ID" value="NZ_JAOBTT010000002.1"/>
</dbReference>
<evidence type="ECO:0000313" key="1">
    <source>
        <dbReference type="EMBL" id="MDZ7280256.1"/>
    </source>
</evidence>
<dbReference type="EMBL" id="JAOBTT010000002">
    <property type="protein sequence ID" value="MDZ7280256.1"/>
    <property type="molecule type" value="Genomic_DNA"/>
</dbReference>
<organism evidence="1 2">
    <name type="scientific">Pantoea eucrina</name>
    <dbReference type="NCBI Taxonomy" id="472693"/>
    <lineage>
        <taxon>Bacteria</taxon>
        <taxon>Pseudomonadati</taxon>
        <taxon>Pseudomonadota</taxon>
        <taxon>Gammaproteobacteria</taxon>
        <taxon>Enterobacterales</taxon>
        <taxon>Erwiniaceae</taxon>
        <taxon>Pantoea</taxon>
    </lineage>
</organism>
<evidence type="ECO:0000313" key="2">
    <source>
        <dbReference type="Proteomes" id="UP001288620"/>
    </source>
</evidence>
<sequence length="495" mass="54500">MNQQNKPEAIAKSDTHGVNLSDAQKLAISNSKFFEAGASIALLDKPGQIGRVFDQHASLLAGVLRHVLDGKSEAANRIVHFQGRTQTLGEVIQAAIKPLSKESDQIGRQMDTTRDFHAWMLETLSTPLHGLATGELKQGYPELLTKIRTLSAFGTTVWQLMNPIEDQRKPELFTQHKQGNAEACTALLREVGLSRQANEFADRFKAFSIKTRTAGFDNPLSRARSERMPIVTTEEGITRTVNGLYEDAAKYGLGFGQVVQRTADGTDDAVLRNALGDRNQHINAIPRAGAPIADLSRPFTLSEEDIASIPQGYARLNMAQMLEEHAMSHGTGINRWQPFGTFTYESNQQGFPAAGAQSGGTCDILLALNILGERQIYGNVDVVLPAGLGIAAFMNFGGYHTFIETFPIAEAAAANHPYVPTNLAKVNQPDLYERITATAERCCAEGSEQVRNFLNAHREIAVELQTQHPDLDLTPRAQEVTFYGTPEMMERWRQR</sequence>
<proteinExistence type="predicted"/>
<reference evidence="2" key="1">
    <citation type="submission" date="2023-07" db="EMBL/GenBank/DDBJ databases">
        <title>Structural and functional analysis of rice phyllospheric bacteria for their antimicrobial properties and defense elicitation against blast disease.</title>
        <authorList>
            <person name="Sahu K.P."/>
            <person name="Asharani P."/>
            <person name="Kumar M."/>
            <person name="Reddy B."/>
            <person name="Kumar A."/>
        </authorList>
    </citation>
    <scope>NUCLEOTIDE SEQUENCE [LARGE SCALE GENOMIC DNA]</scope>
    <source>
        <strain evidence="2">OsEp_Plm_30P10</strain>
    </source>
</reference>
<dbReference type="Proteomes" id="UP001288620">
    <property type="component" value="Unassembled WGS sequence"/>
</dbReference>
<gene>
    <name evidence="1" type="ORF">N4G40_18540</name>
</gene>
<accession>A0ABU5LKI3</accession>